<protein>
    <submittedName>
        <fullName evidence="1">Uncharacterized protein</fullName>
    </submittedName>
</protein>
<comment type="caution">
    <text evidence="1">The sequence shown here is derived from an EMBL/GenBank/DDBJ whole genome shotgun (WGS) entry which is preliminary data.</text>
</comment>
<dbReference type="AlphaFoldDB" id="A0A2K3JNQ5"/>
<reference evidence="1 2" key="2">
    <citation type="journal article" date="2017" name="Front. Plant Sci.">
        <title>Gene Classification and Mining of Molecular Markers Useful in Red Clover (Trifolium pratense) Breeding.</title>
        <authorList>
            <person name="Istvanek J."/>
            <person name="Dluhosova J."/>
            <person name="Dluhos P."/>
            <person name="Patkova L."/>
            <person name="Nedelnik J."/>
            <person name="Repkova J."/>
        </authorList>
    </citation>
    <scope>NUCLEOTIDE SEQUENCE [LARGE SCALE GENOMIC DNA]</scope>
    <source>
        <strain evidence="2">cv. Tatra</strain>
        <tissue evidence="1">Young leaves</tissue>
    </source>
</reference>
<evidence type="ECO:0000313" key="2">
    <source>
        <dbReference type="Proteomes" id="UP000236291"/>
    </source>
</evidence>
<organism evidence="1 2">
    <name type="scientific">Trifolium pratense</name>
    <name type="common">Red clover</name>
    <dbReference type="NCBI Taxonomy" id="57577"/>
    <lineage>
        <taxon>Eukaryota</taxon>
        <taxon>Viridiplantae</taxon>
        <taxon>Streptophyta</taxon>
        <taxon>Embryophyta</taxon>
        <taxon>Tracheophyta</taxon>
        <taxon>Spermatophyta</taxon>
        <taxon>Magnoliopsida</taxon>
        <taxon>eudicotyledons</taxon>
        <taxon>Gunneridae</taxon>
        <taxon>Pentapetalae</taxon>
        <taxon>rosids</taxon>
        <taxon>fabids</taxon>
        <taxon>Fabales</taxon>
        <taxon>Fabaceae</taxon>
        <taxon>Papilionoideae</taxon>
        <taxon>50 kb inversion clade</taxon>
        <taxon>NPAAA clade</taxon>
        <taxon>Hologalegina</taxon>
        <taxon>IRL clade</taxon>
        <taxon>Trifolieae</taxon>
        <taxon>Trifolium</taxon>
    </lineage>
</organism>
<evidence type="ECO:0000313" key="1">
    <source>
        <dbReference type="EMBL" id="PNX55675.1"/>
    </source>
</evidence>
<name>A0A2K3JNQ5_TRIPR</name>
<feature type="non-terminal residue" evidence="1">
    <location>
        <position position="1"/>
    </location>
</feature>
<gene>
    <name evidence="1" type="ORF">L195_g049305</name>
</gene>
<reference evidence="1 2" key="1">
    <citation type="journal article" date="2014" name="Am. J. Bot.">
        <title>Genome assembly and annotation for red clover (Trifolium pratense; Fabaceae).</title>
        <authorList>
            <person name="Istvanek J."/>
            <person name="Jaros M."/>
            <person name="Krenek A."/>
            <person name="Repkova J."/>
        </authorList>
    </citation>
    <scope>NUCLEOTIDE SEQUENCE [LARGE SCALE GENOMIC DNA]</scope>
    <source>
        <strain evidence="2">cv. Tatra</strain>
        <tissue evidence="1">Young leaves</tissue>
    </source>
</reference>
<proteinExistence type="predicted"/>
<dbReference type="EMBL" id="ASHM01072383">
    <property type="protein sequence ID" value="PNX55675.1"/>
    <property type="molecule type" value="Genomic_DNA"/>
</dbReference>
<sequence length="38" mass="4337">SHSNNKRVSLVYTCHRDGSQLLDKIGYNLLNLLHNQAN</sequence>
<accession>A0A2K3JNQ5</accession>
<dbReference type="Proteomes" id="UP000236291">
    <property type="component" value="Unassembled WGS sequence"/>
</dbReference>